<evidence type="ECO:0000256" key="2">
    <source>
        <dbReference type="SAM" id="MobiDB-lite"/>
    </source>
</evidence>
<protein>
    <submittedName>
        <fullName evidence="3">Membrane protein</fullName>
    </submittedName>
</protein>
<reference evidence="3 4" key="1">
    <citation type="journal article" date="2015" name="BMC Genomics">
        <title>Genome mining reveals unlocked bioactive potential of marine Gram-negative bacteria.</title>
        <authorList>
            <person name="Machado H."/>
            <person name="Sonnenschein E.C."/>
            <person name="Melchiorsen J."/>
            <person name="Gram L."/>
        </authorList>
    </citation>
    <scope>NUCLEOTIDE SEQUENCE [LARGE SCALE GENOMIC DNA]</scope>
    <source>
        <strain evidence="3 4">S2471</strain>
    </source>
</reference>
<proteinExistence type="inferred from homology"/>
<dbReference type="Proteomes" id="UP000033452">
    <property type="component" value="Unassembled WGS sequence"/>
</dbReference>
<dbReference type="OrthoDB" id="5738271at2"/>
<keyword evidence="4" id="KW-1185">Reference proteome</keyword>
<dbReference type="EMBL" id="JXYA01000031">
    <property type="protein sequence ID" value="KJZ08005.1"/>
    <property type="molecule type" value="Genomic_DNA"/>
</dbReference>
<dbReference type="PANTHER" id="PTHR35024:SF4">
    <property type="entry name" value="POLYMER-FORMING CYTOSKELETAL PROTEIN"/>
    <property type="match status" value="1"/>
</dbReference>
<dbReference type="PATRIC" id="fig|43658.5.peg.3021"/>
<dbReference type="PANTHER" id="PTHR35024">
    <property type="entry name" value="HYPOTHETICAL CYTOSOLIC PROTEIN"/>
    <property type="match status" value="1"/>
</dbReference>
<dbReference type="RefSeq" id="WP_046005645.1">
    <property type="nucleotide sequence ID" value="NZ_JXYA01000031.1"/>
</dbReference>
<name>A0A0F4QL68_9GAMM</name>
<gene>
    <name evidence="3" type="ORF">TW77_14280</name>
</gene>
<evidence type="ECO:0000313" key="4">
    <source>
        <dbReference type="Proteomes" id="UP000033452"/>
    </source>
</evidence>
<organism evidence="3 4">
    <name type="scientific">Pseudoalteromonas rubra</name>
    <dbReference type="NCBI Taxonomy" id="43658"/>
    <lineage>
        <taxon>Bacteria</taxon>
        <taxon>Pseudomonadati</taxon>
        <taxon>Pseudomonadota</taxon>
        <taxon>Gammaproteobacteria</taxon>
        <taxon>Alteromonadales</taxon>
        <taxon>Pseudoalteromonadaceae</taxon>
        <taxon>Pseudoalteromonas</taxon>
    </lineage>
</organism>
<feature type="region of interest" description="Disordered" evidence="2">
    <location>
        <begin position="105"/>
        <end position="124"/>
    </location>
</feature>
<evidence type="ECO:0000313" key="3">
    <source>
        <dbReference type="EMBL" id="KJZ08005.1"/>
    </source>
</evidence>
<dbReference type="Pfam" id="PF04519">
    <property type="entry name" value="Bactofilin"/>
    <property type="match status" value="1"/>
</dbReference>
<accession>A0A0F4QL68</accession>
<evidence type="ECO:0000256" key="1">
    <source>
        <dbReference type="ARBA" id="ARBA00044755"/>
    </source>
</evidence>
<dbReference type="InterPro" id="IPR007607">
    <property type="entry name" value="BacA/B"/>
</dbReference>
<comment type="caution">
    <text evidence="3">The sequence shown here is derived from an EMBL/GenBank/DDBJ whole genome shotgun (WGS) entry which is preliminary data.</text>
</comment>
<sequence>MFNKKKNSFPFSLISPDTEITGNIQCDGELQIDGKVTGDLNVAQLIIGESGLVEGNIIAKQVQVRGQVQGGINADSVTLEPSARVTGDIEHDTLSIQAGAHIQGQLNHRAKPSNVTPLDKASEG</sequence>
<comment type="similarity">
    <text evidence="1">Belongs to the bactofilin family.</text>
</comment>
<dbReference type="AlphaFoldDB" id="A0A0F4QL68"/>